<dbReference type="EMBL" id="CACRZD030000009">
    <property type="protein sequence ID" value="CAA6666370.1"/>
    <property type="molecule type" value="Genomic_DNA"/>
</dbReference>
<dbReference type="Pfam" id="PF07714">
    <property type="entry name" value="PK_Tyr_Ser-Thr"/>
    <property type="match status" value="1"/>
</dbReference>
<dbReference type="PROSITE" id="PS00108">
    <property type="entry name" value="PROTEIN_KINASE_ST"/>
    <property type="match status" value="1"/>
</dbReference>
<evidence type="ECO:0000256" key="1">
    <source>
        <dbReference type="ARBA" id="ARBA00022527"/>
    </source>
</evidence>
<name>A0A7I8J8I7_SPIIN</name>
<gene>
    <name evidence="9" type="ORF">SI7747_09012759</name>
</gene>
<protein>
    <recommendedName>
        <fullName evidence="8">Protein kinase domain-containing protein</fullName>
    </recommendedName>
</protein>
<evidence type="ECO:0000259" key="8">
    <source>
        <dbReference type="PROSITE" id="PS50011"/>
    </source>
</evidence>
<dbReference type="PROSITE" id="PS00107">
    <property type="entry name" value="PROTEIN_KINASE_ATP"/>
    <property type="match status" value="1"/>
</dbReference>
<keyword evidence="3 6" id="KW-0547">Nucleotide-binding</keyword>
<proteinExistence type="predicted"/>
<keyword evidence="10" id="KW-1185">Reference proteome</keyword>
<keyword evidence="5 6" id="KW-0067">ATP-binding</keyword>
<evidence type="ECO:0000256" key="2">
    <source>
        <dbReference type="ARBA" id="ARBA00022679"/>
    </source>
</evidence>
<feature type="domain" description="Protein kinase" evidence="8">
    <location>
        <begin position="229"/>
        <end position="505"/>
    </location>
</feature>
<evidence type="ECO:0000256" key="7">
    <source>
        <dbReference type="SAM" id="MobiDB-lite"/>
    </source>
</evidence>
<dbReference type="InterPro" id="IPR000719">
    <property type="entry name" value="Prot_kinase_dom"/>
</dbReference>
<dbReference type="EMBL" id="LR743596">
    <property type="protein sequence ID" value="CAA2627080.1"/>
    <property type="molecule type" value="Genomic_DNA"/>
</dbReference>
<dbReference type="Gene3D" id="1.10.510.10">
    <property type="entry name" value="Transferase(Phosphotransferase) domain 1"/>
    <property type="match status" value="1"/>
</dbReference>
<dbReference type="PANTHER" id="PTHR23257">
    <property type="entry name" value="SERINE-THREONINE PROTEIN KINASE"/>
    <property type="match status" value="1"/>
</dbReference>
<dbReference type="InterPro" id="IPR017441">
    <property type="entry name" value="Protein_kinase_ATP_BS"/>
</dbReference>
<evidence type="ECO:0000256" key="3">
    <source>
        <dbReference type="ARBA" id="ARBA00022741"/>
    </source>
</evidence>
<dbReference type="GO" id="GO:0007165">
    <property type="term" value="P:signal transduction"/>
    <property type="evidence" value="ECO:0007669"/>
    <property type="project" value="TreeGrafter"/>
</dbReference>
<evidence type="ECO:0000313" key="9">
    <source>
        <dbReference type="EMBL" id="CAA2627080.1"/>
    </source>
</evidence>
<feature type="binding site" evidence="6">
    <location>
        <position position="256"/>
    </location>
    <ligand>
        <name>ATP</name>
        <dbReference type="ChEBI" id="CHEBI:30616"/>
    </ligand>
</feature>
<evidence type="ECO:0000256" key="5">
    <source>
        <dbReference type="ARBA" id="ARBA00022840"/>
    </source>
</evidence>
<accession>A0A7I8J8I7</accession>
<dbReference type="GO" id="GO:0004674">
    <property type="term" value="F:protein serine/threonine kinase activity"/>
    <property type="evidence" value="ECO:0007669"/>
    <property type="project" value="UniProtKB-KW"/>
</dbReference>
<sequence>MPREPPQGAMKVLISYGGSFKEQRQSTMAEGEKGKLRYVGGETRIISLDRGAPLPPCRSSRPLALPPPDLGDRSRPRRRPQACSPSDLGDEDVRSMVAEYDRFLMWGKVPRLRVFLCDTVPSLPLRFQNWTHRPSERAISLLGEPLRRRGAPSWRAPPPRTGAPSRGILPLPMASRRPPVSPVVPGGTVNLGSPATSTAIHHGFGPSESSSYMKMDGASLGATIKGADLEEIRELGSGTFGTVFHGKWRGSDVAVKRLKPSCFSGGGAARDRLTYFPFFNTFFIPDRRLLEGGAPAGSTPSSKRGGFYGVVTDGTSLATVTEYMVNGSLKQVLRKKDRTIDRRKRLIIAMDAAFGMEYLHEKGVVHFDLKSHNFLVNMRDPHRPVCKIGDLGLSKVKRRTLVSGGVRGTIPWMAPELLNSQTNMVTDKVDVYSFGVVMWELLTGEEPYGEMPSEQVIGGIIKGELRPEIPSWCEPMWRSLMERCWASDPSSRPAFSDIAKELRAMAAAMNIL</sequence>
<organism evidence="9">
    <name type="scientific">Spirodela intermedia</name>
    <name type="common">Intermediate duckweed</name>
    <dbReference type="NCBI Taxonomy" id="51605"/>
    <lineage>
        <taxon>Eukaryota</taxon>
        <taxon>Viridiplantae</taxon>
        <taxon>Streptophyta</taxon>
        <taxon>Embryophyta</taxon>
        <taxon>Tracheophyta</taxon>
        <taxon>Spermatophyta</taxon>
        <taxon>Magnoliopsida</taxon>
        <taxon>Liliopsida</taxon>
        <taxon>Araceae</taxon>
        <taxon>Lemnoideae</taxon>
        <taxon>Spirodela</taxon>
    </lineage>
</organism>
<dbReference type="SUPFAM" id="SSF56112">
    <property type="entry name" value="Protein kinase-like (PK-like)"/>
    <property type="match status" value="1"/>
</dbReference>
<evidence type="ECO:0000256" key="4">
    <source>
        <dbReference type="ARBA" id="ARBA00022777"/>
    </source>
</evidence>
<feature type="region of interest" description="Disordered" evidence="7">
    <location>
        <begin position="49"/>
        <end position="90"/>
    </location>
</feature>
<dbReference type="GO" id="GO:0005524">
    <property type="term" value="F:ATP binding"/>
    <property type="evidence" value="ECO:0007669"/>
    <property type="project" value="UniProtKB-UniRule"/>
</dbReference>
<dbReference type="PROSITE" id="PS50011">
    <property type="entry name" value="PROTEIN_KINASE_DOM"/>
    <property type="match status" value="1"/>
</dbReference>
<dbReference type="SMART" id="SM00220">
    <property type="entry name" value="S_TKc"/>
    <property type="match status" value="1"/>
</dbReference>
<evidence type="ECO:0000256" key="6">
    <source>
        <dbReference type="PROSITE-ProRule" id="PRU10141"/>
    </source>
</evidence>
<feature type="region of interest" description="Disordered" evidence="7">
    <location>
        <begin position="149"/>
        <end position="171"/>
    </location>
</feature>
<evidence type="ECO:0000313" key="10">
    <source>
        <dbReference type="Proteomes" id="UP001189122"/>
    </source>
</evidence>
<reference evidence="9 10" key="1">
    <citation type="submission" date="2019-12" db="EMBL/GenBank/DDBJ databases">
        <authorList>
            <person name="Scholz U."/>
            <person name="Mascher M."/>
            <person name="Fiebig A."/>
        </authorList>
    </citation>
    <scope>NUCLEOTIDE SEQUENCE</scope>
</reference>
<dbReference type="GO" id="GO:0005737">
    <property type="term" value="C:cytoplasm"/>
    <property type="evidence" value="ECO:0007669"/>
    <property type="project" value="TreeGrafter"/>
</dbReference>
<dbReference type="CDD" id="cd13999">
    <property type="entry name" value="STKc_MAP3K-like"/>
    <property type="match status" value="1"/>
</dbReference>
<dbReference type="PANTHER" id="PTHR23257:SF824">
    <property type="entry name" value="PROTEIN KINASE DOMAIN-CONTAINING PROTEIN"/>
    <property type="match status" value="1"/>
</dbReference>
<dbReference type="InterPro" id="IPR050167">
    <property type="entry name" value="Ser_Thr_protein_kinase"/>
</dbReference>
<keyword evidence="2" id="KW-0808">Transferase</keyword>
<keyword evidence="1" id="KW-0723">Serine/threonine-protein kinase</keyword>
<dbReference type="Proteomes" id="UP001189122">
    <property type="component" value="Unassembled WGS sequence"/>
</dbReference>
<dbReference type="Gene3D" id="3.30.200.20">
    <property type="entry name" value="Phosphorylase Kinase, domain 1"/>
    <property type="match status" value="1"/>
</dbReference>
<dbReference type="InterPro" id="IPR008271">
    <property type="entry name" value="Ser/Thr_kinase_AS"/>
</dbReference>
<keyword evidence="4" id="KW-0418">Kinase</keyword>
<dbReference type="PRINTS" id="PR00109">
    <property type="entry name" value="TYRKINASE"/>
</dbReference>
<dbReference type="AlphaFoldDB" id="A0A7I8J8I7"/>
<dbReference type="InterPro" id="IPR011009">
    <property type="entry name" value="Kinase-like_dom_sf"/>
</dbReference>
<dbReference type="InterPro" id="IPR001245">
    <property type="entry name" value="Ser-Thr/Tyr_kinase_cat_dom"/>
</dbReference>